<sequence length="66" mass="7746">MGEEALKGKSELWAHDHRFKGTESCRKRAAALRIRRPENKQPNSFHLCYTEKETISQKERIGAQYQ</sequence>
<evidence type="ECO:0000313" key="1">
    <source>
        <dbReference type="EMBL" id="RHN64311.1"/>
    </source>
</evidence>
<dbReference type="EMBL" id="PSQE01000004">
    <property type="protein sequence ID" value="RHN64311.1"/>
    <property type="molecule type" value="Genomic_DNA"/>
</dbReference>
<proteinExistence type="predicted"/>
<organism evidence="1 2">
    <name type="scientific">Medicago truncatula</name>
    <name type="common">Barrel medic</name>
    <name type="synonym">Medicago tribuloides</name>
    <dbReference type="NCBI Taxonomy" id="3880"/>
    <lineage>
        <taxon>Eukaryota</taxon>
        <taxon>Viridiplantae</taxon>
        <taxon>Streptophyta</taxon>
        <taxon>Embryophyta</taxon>
        <taxon>Tracheophyta</taxon>
        <taxon>Spermatophyta</taxon>
        <taxon>Magnoliopsida</taxon>
        <taxon>eudicotyledons</taxon>
        <taxon>Gunneridae</taxon>
        <taxon>Pentapetalae</taxon>
        <taxon>rosids</taxon>
        <taxon>fabids</taxon>
        <taxon>Fabales</taxon>
        <taxon>Fabaceae</taxon>
        <taxon>Papilionoideae</taxon>
        <taxon>50 kb inversion clade</taxon>
        <taxon>NPAAA clade</taxon>
        <taxon>Hologalegina</taxon>
        <taxon>IRL clade</taxon>
        <taxon>Trifolieae</taxon>
        <taxon>Medicago</taxon>
    </lineage>
</organism>
<dbReference type="AlphaFoldDB" id="A0A396IHH7"/>
<reference evidence="2" key="1">
    <citation type="journal article" date="2018" name="Nat. Plants">
        <title>Whole-genome landscape of Medicago truncatula symbiotic genes.</title>
        <authorList>
            <person name="Pecrix Y."/>
            <person name="Staton S.E."/>
            <person name="Sallet E."/>
            <person name="Lelandais-Briere C."/>
            <person name="Moreau S."/>
            <person name="Carrere S."/>
            <person name="Blein T."/>
            <person name="Jardinaud M.F."/>
            <person name="Latrasse D."/>
            <person name="Zouine M."/>
            <person name="Zahm M."/>
            <person name="Kreplak J."/>
            <person name="Mayjonade B."/>
            <person name="Satge C."/>
            <person name="Perez M."/>
            <person name="Cauet S."/>
            <person name="Marande W."/>
            <person name="Chantry-Darmon C."/>
            <person name="Lopez-Roques C."/>
            <person name="Bouchez O."/>
            <person name="Berard A."/>
            <person name="Debelle F."/>
            <person name="Munos S."/>
            <person name="Bendahmane A."/>
            <person name="Berges H."/>
            <person name="Niebel A."/>
            <person name="Buitink J."/>
            <person name="Frugier F."/>
            <person name="Benhamed M."/>
            <person name="Crespi M."/>
            <person name="Gouzy J."/>
            <person name="Gamas P."/>
        </authorList>
    </citation>
    <scope>NUCLEOTIDE SEQUENCE [LARGE SCALE GENOMIC DNA]</scope>
    <source>
        <strain evidence="2">cv. Jemalong A17</strain>
    </source>
</reference>
<dbReference type="Proteomes" id="UP000265566">
    <property type="component" value="Chromosome 4"/>
</dbReference>
<accession>A0A396IHH7</accession>
<dbReference type="Gramene" id="rna27115">
    <property type="protein sequence ID" value="RHN64311.1"/>
    <property type="gene ID" value="gene27115"/>
</dbReference>
<protein>
    <submittedName>
        <fullName evidence="1">Uncharacterized protein</fullName>
    </submittedName>
</protein>
<gene>
    <name evidence="1" type="ORF">MtrunA17_Chr4g0067751</name>
</gene>
<comment type="caution">
    <text evidence="1">The sequence shown here is derived from an EMBL/GenBank/DDBJ whole genome shotgun (WGS) entry which is preliminary data.</text>
</comment>
<evidence type="ECO:0000313" key="2">
    <source>
        <dbReference type="Proteomes" id="UP000265566"/>
    </source>
</evidence>
<name>A0A396IHH7_MEDTR</name>